<comment type="caution">
    <text evidence="1">The sequence shown here is derived from an EMBL/GenBank/DDBJ whole genome shotgun (WGS) entry which is preliminary data.</text>
</comment>
<organism evidence="1 2">
    <name type="scientific">Vespula squamosa</name>
    <name type="common">Southern yellow jacket</name>
    <name type="synonym">Wasp</name>
    <dbReference type="NCBI Taxonomy" id="30214"/>
    <lineage>
        <taxon>Eukaryota</taxon>
        <taxon>Metazoa</taxon>
        <taxon>Ecdysozoa</taxon>
        <taxon>Arthropoda</taxon>
        <taxon>Hexapoda</taxon>
        <taxon>Insecta</taxon>
        <taxon>Pterygota</taxon>
        <taxon>Neoptera</taxon>
        <taxon>Endopterygota</taxon>
        <taxon>Hymenoptera</taxon>
        <taxon>Apocrita</taxon>
        <taxon>Aculeata</taxon>
        <taxon>Vespoidea</taxon>
        <taxon>Vespidae</taxon>
        <taxon>Vespinae</taxon>
        <taxon>Vespula</taxon>
    </lineage>
</organism>
<proteinExistence type="predicted"/>
<dbReference type="AlphaFoldDB" id="A0ABD1ZU08"/>
<dbReference type="Proteomes" id="UP001607302">
    <property type="component" value="Unassembled WGS sequence"/>
</dbReference>
<dbReference type="EMBL" id="JAUDFV010000173">
    <property type="protein sequence ID" value="KAL2711834.1"/>
    <property type="molecule type" value="Genomic_DNA"/>
</dbReference>
<name>A0ABD1ZU08_VESSQ</name>
<sequence>MKLSDLKTDKTIIFILLYDFAILEQSIFKENGFREKNSEYRKDWIFMPNEKVLFQIEILKYEDMMRVTRHRTLISTLEDDMRLTIYDNAGFLD</sequence>
<gene>
    <name evidence="1" type="ORF">V1478_018855</name>
</gene>
<keyword evidence="2" id="KW-1185">Reference proteome</keyword>
<accession>A0ABD1ZU08</accession>
<evidence type="ECO:0000313" key="1">
    <source>
        <dbReference type="EMBL" id="KAL2711834.1"/>
    </source>
</evidence>
<protein>
    <submittedName>
        <fullName evidence="1">Pancreatic triacylglycerol lipase-like isoform X3</fullName>
    </submittedName>
</protein>
<evidence type="ECO:0000313" key="2">
    <source>
        <dbReference type="Proteomes" id="UP001607302"/>
    </source>
</evidence>
<reference evidence="1 2" key="1">
    <citation type="journal article" date="2024" name="Ann. Entomol. Soc. Am.">
        <title>Genomic analyses of the southern and eastern yellowjacket wasps (Hymenoptera: Vespidae) reveal evolutionary signatures of social life.</title>
        <authorList>
            <person name="Catto M.A."/>
            <person name="Caine P.B."/>
            <person name="Orr S.E."/>
            <person name="Hunt B.G."/>
            <person name="Goodisman M.A.D."/>
        </authorList>
    </citation>
    <scope>NUCLEOTIDE SEQUENCE [LARGE SCALE GENOMIC DNA]</scope>
    <source>
        <strain evidence="1">233</strain>
        <tissue evidence="1">Head and thorax</tissue>
    </source>
</reference>